<dbReference type="Proteomes" id="UP001445076">
    <property type="component" value="Unassembled WGS sequence"/>
</dbReference>
<dbReference type="PANTHER" id="PTHR13094">
    <property type="entry name" value="NADH-UBIQUINONE OXIDOREDUCTASE PDSW SUBUNIT"/>
    <property type="match status" value="1"/>
</dbReference>
<keyword evidence="4" id="KW-0813">Transport</keyword>
<evidence type="ECO:0000256" key="8">
    <source>
        <dbReference type="ARBA" id="ARBA00023128"/>
    </source>
</evidence>
<comment type="caution">
    <text evidence="10">The sequence shown here is derived from an EMBL/GenBank/DDBJ whole genome shotgun (WGS) entry which is preliminary data.</text>
</comment>
<evidence type="ECO:0000256" key="7">
    <source>
        <dbReference type="ARBA" id="ARBA00022982"/>
    </source>
</evidence>
<dbReference type="Pfam" id="PF10249">
    <property type="entry name" value="NDUFB10"/>
    <property type="match status" value="1"/>
</dbReference>
<evidence type="ECO:0000256" key="3">
    <source>
        <dbReference type="ARBA" id="ARBA00014109"/>
    </source>
</evidence>
<feature type="non-terminal residue" evidence="10">
    <location>
        <position position="1"/>
    </location>
</feature>
<keyword evidence="11" id="KW-1185">Reference proteome</keyword>
<sequence length="165" mass="19599">GGSGKMDSNTPKNAFNSFVDALVNLVDAPTTWFRETIVAKNRPEYYWYHRQFRRVPTIDECYTDDYVCYIEANEQFKRDKMVDNEVLNILRQRQEDCVLFEGHDHVRKCAKLREEYEKAAENWFIKYGDLGAYGNVRDAYMKQKHRMIWERRHGPVGSGMKDQLD</sequence>
<protein>
    <recommendedName>
        <fullName evidence="3">NADH dehydrogenase [ubiquinone] 1 beta subcomplex subunit 10</fullName>
    </recommendedName>
</protein>
<comment type="similarity">
    <text evidence="2">Belongs to the complex I NDUFB10 subunit family.</text>
</comment>
<keyword evidence="5" id="KW-0679">Respiratory chain</keyword>
<keyword evidence="8" id="KW-0496">Mitochondrion</keyword>
<dbReference type="InterPro" id="IPR019377">
    <property type="entry name" value="NADH_UbQ_OxRdtase_su10"/>
</dbReference>
<keyword evidence="7" id="KW-0249">Electron transport</keyword>
<evidence type="ECO:0000256" key="4">
    <source>
        <dbReference type="ARBA" id="ARBA00022448"/>
    </source>
</evidence>
<evidence type="ECO:0000313" key="10">
    <source>
        <dbReference type="EMBL" id="KAK8743179.1"/>
    </source>
</evidence>
<name>A0AAW0XU20_CHEQU</name>
<dbReference type="EMBL" id="JARKIK010000026">
    <property type="protein sequence ID" value="KAK8743179.1"/>
    <property type="molecule type" value="Genomic_DNA"/>
</dbReference>
<proteinExistence type="inferred from homology"/>
<keyword evidence="6" id="KW-0999">Mitochondrion inner membrane</keyword>
<evidence type="ECO:0000256" key="1">
    <source>
        <dbReference type="ARBA" id="ARBA00004443"/>
    </source>
</evidence>
<organism evidence="10 11">
    <name type="scientific">Cherax quadricarinatus</name>
    <name type="common">Australian red claw crayfish</name>
    <dbReference type="NCBI Taxonomy" id="27406"/>
    <lineage>
        <taxon>Eukaryota</taxon>
        <taxon>Metazoa</taxon>
        <taxon>Ecdysozoa</taxon>
        <taxon>Arthropoda</taxon>
        <taxon>Crustacea</taxon>
        <taxon>Multicrustacea</taxon>
        <taxon>Malacostraca</taxon>
        <taxon>Eumalacostraca</taxon>
        <taxon>Eucarida</taxon>
        <taxon>Decapoda</taxon>
        <taxon>Pleocyemata</taxon>
        <taxon>Astacidea</taxon>
        <taxon>Parastacoidea</taxon>
        <taxon>Parastacidae</taxon>
        <taxon>Cherax</taxon>
    </lineage>
</organism>
<dbReference type="PANTHER" id="PTHR13094:SF1">
    <property type="entry name" value="NADH DEHYDROGENASE [UBIQUINONE] 1 BETA SUBCOMPLEX SUBUNIT 10"/>
    <property type="match status" value="1"/>
</dbReference>
<evidence type="ECO:0000313" key="11">
    <source>
        <dbReference type="Proteomes" id="UP001445076"/>
    </source>
</evidence>
<dbReference type="GO" id="GO:0005743">
    <property type="term" value="C:mitochondrial inner membrane"/>
    <property type="evidence" value="ECO:0007669"/>
    <property type="project" value="UniProtKB-SubCell"/>
</dbReference>
<keyword evidence="9" id="KW-0472">Membrane</keyword>
<evidence type="ECO:0000256" key="9">
    <source>
        <dbReference type="ARBA" id="ARBA00023136"/>
    </source>
</evidence>
<gene>
    <name evidence="10" type="ORF">OTU49_001577</name>
</gene>
<reference evidence="10 11" key="1">
    <citation type="journal article" date="2024" name="BMC Genomics">
        <title>Genome assembly of redclaw crayfish (Cherax quadricarinatus) provides insights into its immune adaptation and hypoxia tolerance.</title>
        <authorList>
            <person name="Liu Z."/>
            <person name="Zheng J."/>
            <person name="Li H."/>
            <person name="Fang K."/>
            <person name="Wang S."/>
            <person name="He J."/>
            <person name="Zhou D."/>
            <person name="Weng S."/>
            <person name="Chi M."/>
            <person name="Gu Z."/>
            <person name="He J."/>
            <person name="Li F."/>
            <person name="Wang M."/>
        </authorList>
    </citation>
    <scope>NUCLEOTIDE SEQUENCE [LARGE SCALE GENOMIC DNA]</scope>
    <source>
        <strain evidence="10">ZL_2023a</strain>
    </source>
</reference>
<evidence type="ECO:0000256" key="2">
    <source>
        <dbReference type="ARBA" id="ARBA00008317"/>
    </source>
</evidence>
<dbReference type="GO" id="GO:0045271">
    <property type="term" value="C:respiratory chain complex I"/>
    <property type="evidence" value="ECO:0007669"/>
    <property type="project" value="UniProtKB-ARBA"/>
</dbReference>
<comment type="subcellular location">
    <subcellularLocation>
        <location evidence="1">Mitochondrion inner membrane</location>
        <topology evidence="1">Peripheral membrane protein</topology>
        <orientation evidence="1">Matrix side</orientation>
    </subcellularLocation>
</comment>
<accession>A0AAW0XU20</accession>
<dbReference type="AlphaFoldDB" id="A0AAW0XU20"/>
<evidence type="ECO:0000256" key="5">
    <source>
        <dbReference type="ARBA" id="ARBA00022660"/>
    </source>
</evidence>
<dbReference type="InterPro" id="IPR039993">
    <property type="entry name" value="NDUFB10"/>
</dbReference>
<evidence type="ECO:0000256" key="6">
    <source>
        <dbReference type="ARBA" id="ARBA00022792"/>
    </source>
</evidence>